<organism evidence="2 3">
    <name type="scientific">Mycena venus</name>
    <dbReference type="NCBI Taxonomy" id="2733690"/>
    <lineage>
        <taxon>Eukaryota</taxon>
        <taxon>Fungi</taxon>
        <taxon>Dikarya</taxon>
        <taxon>Basidiomycota</taxon>
        <taxon>Agaricomycotina</taxon>
        <taxon>Agaricomycetes</taxon>
        <taxon>Agaricomycetidae</taxon>
        <taxon>Agaricales</taxon>
        <taxon>Marasmiineae</taxon>
        <taxon>Mycenaceae</taxon>
        <taxon>Mycena</taxon>
    </lineage>
</organism>
<dbReference type="Pfam" id="PF08881">
    <property type="entry name" value="CVNH"/>
    <property type="match status" value="1"/>
</dbReference>
<dbReference type="Proteomes" id="UP000620124">
    <property type="component" value="Unassembled WGS sequence"/>
</dbReference>
<dbReference type="OrthoDB" id="2441380at2759"/>
<reference evidence="2" key="1">
    <citation type="submission" date="2020-05" db="EMBL/GenBank/DDBJ databases">
        <title>Mycena genomes resolve the evolution of fungal bioluminescence.</title>
        <authorList>
            <person name="Tsai I.J."/>
        </authorList>
    </citation>
    <scope>NUCLEOTIDE SEQUENCE</scope>
    <source>
        <strain evidence="2">CCC161011</strain>
    </source>
</reference>
<dbReference type="PANTHER" id="PTHR42076:SF1">
    <property type="entry name" value="CYANOVIRIN-N DOMAIN-CONTAINING PROTEIN"/>
    <property type="match status" value="1"/>
</dbReference>
<dbReference type="SUPFAM" id="SSF51322">
    <property type="entry name" value="Cyanovirin-N"/>
    <property type="match status" value="1"/>
</dbReference>
<accession>A0A8H7CFE8</accession>
<dbReference type="EMBL" id="JACAZI010000024">
    <property type="protein sequence ID" value="KAF7335664.1"/>
    <property type="molecule type" value="Genomic_DNA"/>
</dbReference>
<name>A0A8H7CFE8_9AGAR</name>
<protein>
    <submittedName>
        <fullName evidence="2">Cyanovirin-N-like protein</fullName>
    </submittedName>
</protein>
<sequence>MSFAASSQNFRLVDTVLHAQCHDQHGNLHNSTLDLNHILGNREGEFDPYGSHFHETSGICGLNHTTLVATLRRSDGSYRDATLDLNQVVRNDNGRLVRA</sequence>
<feature type="domain" description="Cyanovirin-N" evidence="1">
    <location>
        <begin position="2"/>
        <end position="98"/>
    </location>
</feature>
<dbReference type="InterPro" id="IPR011058">
    <property type="entry name" value="Cyanovirin-N"/>
</dbReference>
<evidence type="ECO:0000313" key="3">
    <source>
        <dbReference type="Proteomes" id="UP000620124"/>
    </source>
</evidence>
<gene>
    <name evidence="2" type="ORF">MVEN_02221400</name>
</gene>
<keyword evidence="3" id="KW-1185">Reference proteome</keyword>
<dbReference type="PANTHER" id="PTHR42076">
    <property type="entry name" value="CYANOVIRIN-N HOMOLOG"/>
    <property type="match status" value="1"/>
</dbReference>
<dbReference type="InterPro" id="IPR036673">
    <property type="entry name" value="Cyanovirin-N_sf"/>
</dbReference>
<evidence type="ECO:0000259" key="1">
    <source>
        <dbReference type="SMART" id="SM01111"/>
    </source>
</evidence>
<dbReference type="AlphaFoldDB" id="A0A8H7CFE8"/>
<proteinExistence type="predicted"/>
<dbReference type="SMART" id="SM01111">
    <property type="entry name" value="CVNH"/>
    <property type="match status" value="1"/>
</dbReference>
<dbReference type="Gene3D" id="2.30.60.10">
    <property type="entry name" value="Cyanovirin-N"/>
    <property type="match status" value="1"/>
</dbReference>
<comment type="caution">
    <text evidence="2">The sequence shown here is derived from an EMBL/GenBank/DDBJ whole genome shotgun (WGS) entry which is preliminary data.</text>
</comment>
<evidence type="ECO:0000313" key="2">
    <source>
        <dbReference type="EMBL" id="KAF7335664.1"/>
    </source>
</evidence>